<evidence type="ECO:0000313" key="7">
    <source>
        <dbReference type="EMBL" id="KZV40868.1"/>
    </source>
</evidence>
<comment type="similarity">
    <text evidence="1 4">Belongs to the plant LTP family.</text>
</comment>
<dbReference type="InterPro" id="IPR000528">
    <property type="entry name" value="Plant_nsLTP"/>
</dbReference>
<dbReference type="CDD" id="cd01960">
    <property type="entry name" value="nsLTP1"/>
    <property type="match status" value="1"/>
</dbReference>
<proteinExistence type="inferred from homology"/>
<evidence type="ECO:0000256" key="5">
    <source>
        <dbReference type="SAM" id="SignalP"/>
    </source>
</evidence>
<comment type="function">
    <text evidence="4">Plant non-specific lipid-transfer proteins transfer phospholipids as well as galactolipids across membranes. May play a role in wax or cutin deposition in the cell walls of expanding epidermal cells and certain secretory tissues.</text>
</comment>
<dbReference type="SMART" id="SM00499">
    <property type="entry name" value="AAI"/>
    <property type="match status" value="1"/>
</dbReference>
<sequence>MKSVCVVLVVVLALVVALAPGGEGAIGCGTVIQDLNPCLPYVTGQGPLGGCCSGVRSLYAAARTTADRQAVCGCLKSVAQAYSRYISKAASLPGQCGVSIPYKISPSTNCASVK</sequence>
<evidence type="ECO:0000256" key="1">
    <source>
        <dbReference type="ARBA" id="ARBA00009748"/>
    </source>
</evidence>
<dbReference type="PANTHER" id="PTHR33076">
    <property type="entry name" value="NON-SPECIFIC LIPID-TRANSFER PROTEIN 2-RELATED"/>
    <property type="match status" value="1"/>
</dbReference>
<evidence type="ECO:0000256" key="2">
    <source>
        <dbReference type="ARBA" id="ARBA00022448"/>
    </source>
</evidence>
<dbReference type="Gene3D" id="1.10.110.10">
    <property type="entry name" value="Plant lipid-transfer and hydrophobic proteins"/>
    <property type="match status" value="1"/>
</dbReference>
<dbReference type="AlphaFoldDB" id="A0A2Z7C970"/>
<dbReference type="EMBL" id="KQ999853">
    <property type="protein sequence ID" value="KZV40868.1"/>
    <property type="molecule type" value="Genomic_DNA"/>
</dbReference>
<dbReference type="Proteomes" id="UP000250235">
    <property type="component" value="Unassembled WGS sequence"/>
</dbReference>
<protein>
    <recommendedName>
        <fullName evidence="4">Non-specific lipid-transfer protein</fullName>
    </recommendedName>
</protein>
<dbReference type="PRINTS" id="PR00382">
    <property type="entry name" value="LIPIDTRNSFER"/>
</dbReference>
<gene>
    <name evidence="7" type="ORF">F511_22807</name>
</gene>
<dbReference type="PROSITE" id="PS00597">
    <property type="entry name" value="PLANT_LTP"/>
    <property type="match status" value="1"/>
</dbReference>
<dbReference type="Pfam" id="PF00234">
    <property type="entry name" value="Tryp_alpha_amyl"/>
    <property type="match status" value="1"/>
</dbReference>
<keyword evidence="2 4" id="KW-0813">Transport</keyword>
<dbReference type="InterPro" id="IPR016140">
    <property type="entry name" value="Bifunc_inhib/LTP/seed_store"/>
</dbReference>
<reference evidence="7 8" key="1">
    <citation type="journal article" date="2015" name="Proc. Natl. Acad. Sci. U.S.A.">
        <title>The resurrection genome of Boea hygrometrica: A blueprint for survival of dehydration.</title>
        <authorList>
            <person name="Xiao L."/>
            <person name="Yang G."/>
            <person name="Zhang L."/>
            <person name="Yang X."/>
            <person name="Zhao S."/>
            <person name="Ji Z."/>
            <person name="Zhou Q."/>
            <person name="Hu M."/>
            <person name="Wang Y."/>
            <person name="Chen M."/>
            <person name="Xu Y."/>
            <person name="Jin H."/>
            <person name="Xiao X."/>
            <person name="Hu G."/>
            <person name="Bao F."/>
            <person name="Hu Y."/>
            <person name="Wan P."/>
            <person name="Li L."/>
            <person name="Deng X."/>
            <person name="Kuang T."/>
            <person name="Xiang C."/>
            <person name="Zhu J.K."/>
            <person name="Oliver M.J."/>
            <person name="He Y."/>
        </authorList>
    </citation>
    <scope>NUCLEOTIDE SEQUENCE [LARGE SCALE GENOMIC DNA]</scope>
    <source>
        <strain evidence="8">cv. XS01</strain>
    </source>
</reference>
<dbReference type="InterPro" id="IPR036312">
    <property type="entry name" value="Bifun_inhib/LTP/seed_sf"/>
</dbReference>
<name>A0A2Z7C970_9LAMI</name>
<dbReference type="GO" id="GO:0006869">
    <property type="term" value="P:lipid transport"/>
    <property type="evidence" value="ECO:0007669"/>
    <property type="project" value="InterPro"/>
</dbReference>
<dbReference type="OrthoDB" id="1890443at2759"/>
<evidence type="ECO:0000256" key="3">
    <source>
        <dbReference type="ARBA" id="ARBA00023121"/>
    </source>
</evidence>
<keyword evidence="5" id="KW-0732">Signal</keyword>
<evidence type="ECO:0000256" key="4">
    <source>
        <dbReference type="RuleBase" id="RU000628"/>
    </source>
</evidence>
<accession>A0A2Z7C970</accession>
<evidence type="ECO:0000259" key="6">
    <source>
        <dbReference type="SMART" id="SM00499"/>
    </source>
</evidence>
<dbReference type="GO" id="GO:0008289">
    <property type="term" value="F:lipid binding"/>
    <property type="evidence" value="ECO:0007669"/>
    <property type="project" value="UniProtKB-KW"/>
</dbReference>
<feature type="domain" description="Bifunctional inhibitor/plant lipid transfer protein/seed storage helical" evidence="6">
    <location>
        <begin position="28"/>
        <end position="110"/>
    </location>
</feature>
<dbReference type="SUPFAM" id="SSF47699">
    <property type="entry name" value="Bifunctional inhibitor/lipid-transfer protein/seed storage 2S albumin"/>
    <property type="match status" value="1"/>
</dbReference>
<feature type="chain" id="PRO_5016363078" description="Non-specific lipid-transfer protein" evidence="5">
    <location>
        <begin position="25"/>
        <end position="114"/>
    </location>
</feature>
<keyword evidence="8" id="KW-1185">Reference proteome</keyword>
<evidence type="ECO:0000313" key="8">
    <source>
        <dbReference type="Proteomes" id="UP000250235"/>
    </source>
</evidence>
<organism evidence="7 8">
    <name type="scientific">Dorcoceras hygrometricum</name>
    <dbReference type="NCBI Taxonomy" id="472368"/>
    <lineage>
        <taxon>Eukaryota</taxon>
        <taxon>Viridiplantae</taxon>
        <taxon>Streptophyta</taxon>
        <taxon>Embryophyta</taxon>
        <taxon>Tracheophyta</taxon>
        <taxon>Spermatophyta</taxon>
        <taxon>Magnoliopsida</taxon>
        <taxon>eudicotyledons</taxon>
        <taxon>Gunneridae</taxon>
        <taxon>Pentapetalae</taxon>
        <taxon>asterids</taxon>
        <taxon>lamiids</taxon>
        <taxon>Lamiales</taxon>
        <taxon>Gesneriaceae</taxon>
        <taxon>Didymocarpoideae</taxon>
        <taxon>Trichosporeae</taxon>
        <taxon>Loxocarpinae</taxon>
        <taxon>Dorcoceras</taxon>
    </lineage>
</organism>
<feature type="signal peptide" evidence="5">
    <location>
        <begin position="1"/>
        <end position="24"/>
    </location>
</feature>
<keyword evidence="3 4" id="KW-0446">Lipid-binding</keyword>